<dbReference type="EMBL" id="APNK01000021">
    <property type="protein sequence ID" value="KEZ76877.1"/>
    <property type="molecule type" value="Genomic_DNA"/>
</dbReference>
<dbReference type="InterPro" id="IPR029063">
    <property type="entry name" value="SAM-dependent_MTases_sf"/>
</dbReference>
<dbReference type="CDD" id="cd02440">
    <property type="entry name" value="AdoMet_MTases"/>
    <property type="match status" value="1"/>
</dbReference>
<dbReference type="InterPro" id="IPR013217">
    <property type="entry name" value="Methyltransf_12"/>
</dbReference>
<evidence type="ECO:0000259" key="2">
    <source>
        <dbReference type="Pfam" id="PF08242"/>
    </source>
</evidence>
<feature type="domain" description="Methyltransferase type 12" evidence="2">
    <location>
        <begin position="53"/>
        <end position="146"/>
    </location>
</feature>
<gene>
    <name evidence="3" type="ORF">C41B8_13005</name>
</gene>
<keyword evidence="1 3" id="KW-0808">Transferase</keyword>
<proteinExistence type="predicted"/>
<evidence type="ECO:0000313" key="3">
    <source>
        <dbReference type="EMBL" id="KEZ76877.1"/>
    </source>
</evidence>
<organism evidence="3 4">
    <name type="scientific">Salinisphaera hydrothermalis (strain C41B8)</name>
    <dbReference type="NCBI Taxonomy" id="1304275"/>
    <lineage>
        <taxon>Bacteria</taxon>
        <taxon>Pseudomonadati</taxon>
        <taxon>Pseudomonadota</taxon>
        <taxon>Gammaproteobacteria</taxon>
        <taxon>Salinisphaerales</taxon>
        <taxon>Salinisphaeraceae</taxon>
        <taxon>Salinisphaera</taxon>
    </lineage>
</organism>
<comment type="caution">
    <text evidence="3">The sequence shown here is derived from an EMBL/GenBank/DDBJ whole genome shotgun (WGS) entry which is preliminary data.</text>
</comment>
<name>A0A084IJJ3_SALHC</name>
<evidence type="ECO:0000313" key="4">
    <source>
        <dbReference type="Proteomes" id="UP000028302"/>
    </source>
</evidence>
<protein>
    <submittedName>
        <fullName evidence="3">Type 11 SAM-dependent methyltransferase</fullName>
    </submittedName>
</protein>
<keyword evidence="3" id="KW-0489">Methyltransferase</keyword>
<dbReference type="Pfam" id="PF08242">
    <property type="entry name" value="Methyltransf_12"/>
    <property type="match status" value="1"/>
</dbReference>
<dbReference type="GO" id="GO:0032259">
    <property type="term" value="P:methylation"/>
    <property type="evidence" value="ECO:0007669"/>
    <property type="project" value="UniProtKB-KW"/>
</dbReference>
<reference evidence="3 4" key="1">
    <citation type="submission" date="2013-03" db="EMBL/GenBank/DDBJ databases">
        <title>Salinisphaera hydrothermalis C41B8 Genome Sequencing.</title>
        <authorList>
            <person name="Li C."/>
            <person name="Lai Q."/>
            <person name="Shao Z."/>
        </authorList>
    </citation>
    <scope>NUCLEOTIDE SEQUENCE [LARGE SCALE GENOMIC DNA]</scope>
    <source>
        <strain evidence="3 4">C41B8</strain>
    </source>
</reference>
<dbReference type="RefSeq" id="WP_037338964.1">
    <property type="nucleotide sequence ID" value="NZ_APNK01000021.1"/>
</dbReference>
<sequence length="218" mass="23557">MPTADDDLNQQNIDRFNAIAAEWDSQPRHVETASAVAEAMRVALAPTGEESLLEFGCGAGLITAALAPHVARILALDSAPGMIDALREKLRRHGIDNVDAKVGDLPDNPPEGRFDAIVSSMTMHHIADTDALLRVLFHRLKSGGRIALADLDREDGSFHGDKPGIAHHGFDRTVLADKLKAAGFADVEFTTAHHMERTLDDGTTRRFPIFLAVATRPG</sequence>
<accession>A0A084IJJ3</accession>
<dbReference type="Proteomes" id="UP000028302">
    <property type="component" value="Unassembled WGS sequence"/>
</dbReference>
<dbReference type="SUPFAM" id="SSF53335">
    <property type="entry name" value="S-adenosyl-L-methionine-dependent methyltransferases"/>
    <property type="match status" value="1"/>
</dbReference>
<dbReference type="GO" id="GO:0008168">
    <property type="term" value="F:methyltransferase activity"/>
    <property type="evidence" value="ECO:0007669"/>
    <property type="project" value="UniProtKB-KW"/>
</dbReference>
<dbReference type="eggNOG" id="COG2227">
    <property type="taxonomic scope" value="Bacteria"/>
</dbReference>
<keyword evidence="4" id="KW-1185">Reference proteome</keyword>
<dbReference type="Gene3D" id="3.40.50.150">
    <property type="entry name" value="Vaccinia Virus protein VP39"/>
    <property type="match status" value="1"/>
</dbReference>
<dbReference type="PANTHER" id="PTHR43861">
    <property type="entry name" value="TRANS-ACONITATE 2-METHYLTRANSFERASE-RELATED"/>
    <property type="match status" value="1"/>
</dbReference>
<dbReference type="AlphaFoldDB" id="A0A084IJJ3"/>
<dbReference type="PANTHER" id="PTHR43861:SF3">
    <property type="entry name" value="PUTATIVE (AFU_ORTHOLOGUE AFUA_2G14390)-RELATED"/>
    <property type="match status" value="1"/>
</dbReference>
<evidence type="ECO:0000256" key="1">
    <source>
        <dbReference type="ARBA" id="ARBA00022679"/>
    </source>
</evidence>
<dbReference type="STRING" id="1304275.C41B8_13005"/>